<evidence type="ECO:0000259" key="2">
    <source>
        <dbReference type="Pfam" id="PF21740"/>
    </source>
</evidence>
<feature type="domain" description="DUF6866" evidence="2">
    <location>
        <begin position="169"/>
        <end position="349"/>
    </location>
</feature>
<accession>I1X4W4</accession>
<organism evidence="3">
    <name type="scientific">uncultured bacterium ws172H5</name>
    <dbReference type="NCBI Taxonomy" id="1131829"/>
    <lineage>
        <taxon>Bacteria</taxon>
        <taxon>environmental samples</taxon>
    </lineage>
</organism>
<name>I1X4W4_9BACT</name>
<dbReference type="Pfam" id="PF21740">
    <property type="entry name" value="DUF6866_C"/>
    <property type="match status" value="1"/>
</dbReference>
<evidence type="ECO:0000259" key="1">
    <source>
        <dbReference type="Pfam" id="PF21739"/>
    </source>
</evidence>
<gene>
    <name evidence="3" type="ORF">ws172H5_0033</name>
</gene>
<proteinExistence type="predicted"/>
<dbReference type="NCBIfam" id="NF045620">
    <property type="entry name" value="Sfum_1244_fam"/>
    <property type="match status" value="1"/>
</dbReference>
<dbReference type="EMBL" id="JQ256784">
    <property type="protein sequence ID" value="AFI78539.1"/>
    <property type="molecule type" value="Genomic_DNA"/>
</dbReference>
<protein>
    <submittedName>
        <fullName evidence="3">Uncharacterized protein</fullName>
    </submittedName>
</protein>
<dbReference type="Pfam" id="PF21739">
    <property type="entry name" value="DUF6866_N"/>
    <property type="match status" value="1"/>
</dbReference>
<dbReference type="InterPro" id="IPR049199">
    <property type="entry name" value="DUF6866_N"/>
</dbReference>
<feature type="domain" description="DUF6866" evidence="1">
    <location>
        <begin position="13"/>
        <end position="164"/>
    </location>
</feature>
<reference evidence="3" key="1">
    <citation type="journal article" date="2012" name="ISME J.">
        <title>Roseobacter clade bacteria are abundant in coastal sediments and encode a novel combination of sulfur oxidation genes.</title>
        <authorList>
            <person name="Lenk S."/>
            <person name="Moraru C."/>
            <person name="Hahnke S."/>
            <person name="Arnds J."/>
            <person name="Richter M."/>
            <person name="Kube M."/>
            <person name="Reinhardt R."/>
            <person name="Brinkhoff T."/>
            <person name="Harder J."/>
            <person name="Amann R."/>
            <person name="Mussmann M."/>
        </authorList>
    </citation>
    <scope>NUCLEOTIDE SEQUENCE</scope>
</reference>
<sequence>MSVSIKECALPALRQTVQHNCHIADALYAGDYTLCIYLLKMREFYRWESGLPYNSTLENSSVGEWLREREQLWDSLESNQFESVKIDDTEFDPFDTRGINSALKPYKLVYSGGLGLKTKPHFFLGKLHNRQDVDDYTVYISSNEYARDLTAPPAMALGQTIFIRRESLKRMLWEKLEEWRWNRPANAMARAIEHYEFNADVDTALDAMTENELNSVLLHEIGEVEAGKWLGEEWEQLLAALPRSKAEIMLRALRDHLADALSTLPALLEQEQTASLHFYFANLNSMRKHMYPSLLSAYQQWHENGKLKPLSRQVQQGRDHWQSQAENVLELYRQRGPEAREAIESLLENSLL</sequence>
<dbReference type="InterPro" id="IPR054640">
    <property type="entry name" value="Sfum_1244-like"/>
</dbReference>
<dbReference type="InterPro" id="IPR049200">
    <property type="entry name" value="DUF6866_C"/>
</dbReference>
<dbReference type="AlphaFoldDB" id="I1X4W4"/>
<evidence type="ECO:0000313" key="3">
    <source>
        <dbReference type="EMBL" id="AFI78539.1"/>
    </source>
</evidence>